<feature type="domain" description="Carbohydrate kinase PfkB" evidence="3">
    <location>
        <begin position="57"/>
        <end position="308"/>
    </location>
</feature>
<comment type="caution">
    <text evidence="4">The sequence shown here is derived from an EMBL/GenBank/DDBJ whole genome shotgun (WGS) entry which is preliminary data.</text>
</comment>
<evidence type="ECO:0000313" key="5">
    <source>
        <dbReference type="Proteomes" id="UP000177785"/>
    </source>
</evidence>
<dbReference type="STRING" id="1802115.A2756_02830"/>
<keyword evidence="1" id="KW-0808">Transferase</keyword>
<dbReference type="Pfam" id="PF00294">
    <property type="entry name" value="PfkB"/>
    <property type="match status" value="1"/>
</dbReference>
<dbReference type="EMBL" id="MHNL01000005">
    <property type="protein sequence ID" value="OGZ45816.1"/>
    <property type="molecule type" value="Genomic_DNA"/>
</dbReference>
<evidence type="ECO:0000256" key="2">
    <source>
        <dbReference type="ARBA" id="ARBA00022777"/>
    </source>
</evidence>
<dbReference type="InterPro" id="IPR029056">
    <property type="entry name" value="Ribokinase-like"/>
</dbReference>
<name>A0A1G2G6E4_9BACT</name>
<evidence type="ECO:0000259" key="3">
    <source>
        <dbReference type="Pfam" id="PF00294"/>
    </source>
</evidence>
<evidence type="ECO:0000256" key="1">
    <source>
        <dbReference type="ARBA" id="ARBA00022679"/>
    </source>
</evidence>
<protein>
    <recommendedName>
        <fullName evidence="3">Carbohydrate kinase PfkB domain-containing protein</fullName>
    </recommendedName>
</protein>
<dbReference type="Proteomes" id="UP000177785">
    <property type="component" value="Unassembled WGS sequence"/>
</dbReference>
<evidence type="ECO:0000313" key="4">
    <source>
        <dbReference type="EMBL" id="OGZ45816.1"/>
    </source>
</evidence>
<gene>
    <name evidence="4" type="ORF">A2756_02830</name>
</gene>
<dbReference type="PANTHER" id="PTHR10584:SF166">
    <property type="entry name" value="RIBOKINASE"/>
    <property type="match status" value="1"/>
</dbReference>
<dbReference type="GO" id="GO:0016301">
    <property type="term" value="F:kinase activity"/>
    <property type="evidence" value="ECO:0007669"/>
    <property type="project" value="UniProtKB-KW"/>
</dbReference>
<accession>A0A1G2G6E4</accession>
<reference evidence="4 5" key="1">
    <citation type="journal article" date="2016" name="Nat. Commun.">
        <title>Thousands of microbial genomes shed light on interconnected biogeochemical processes in an aquifer system.</title>
        <authorList>
            <person name="Anantharaman K."/>
            <person name="Brown C.T."/>
            <person name="Hug L.A."/>
            <person name="Sharon I."/>
            <person name="Castelle C.J."/>
            <person name="Probst A.J."/>
            <person name="Thomas B.C."/>
            <person name="Singh A."/>
            <person name="Wilkins M.J."/>
            <person name="Karaoz U."/>
            <person name="Brodie E.L."/>
            <person name="Williams K.H."/>
            <person name="Hubbard S.S."/>
            <person name="Banfield J.F."/>
        </authorList>
    </citation>
    <scope>NUCLEOTIDE SEQUENCE [LARGE SCALE GENOMIC DNA]</scope>
</reference>
<dbReference type="SUPFAM" id="SSF53613">
    <property type="entry name" value="Ribokinase-like"/>
    <property type="match status" value="1"/>
</dbReference>
<dbReference type="PANTHER" id="PTHR10584">
    <property type="entry name" value="SUGAR KINASE"/>
    <property type="match status" value="1"/>
</dbReference>
<keyword evidence="2" id="KW-0418">Kinase</keyword>
<sequence length="330" mass="36935">MKEQRDFVAIGDTVTDAFIRLKDASVHCDVNKESCEICMRFGDKIPYEEVYIVPAVGNSANATVSATRLGLKTAFVANIGDDYYGKECLDALKSEQVGTEFITTHAGRKTNYHYVLWFEDDRTILVKHEEYDYTLPDIGNPEWLYLSSLGSNSLPFHRAIEEYLIAHPNSKLAFQPGTYQMKFGTKALAGIYRCTEFFVCNKEESQRILETQESDIKVLLKAIAALGPKIVCITDGKKGAYAYDGSQTWFMPPYPDPKPPYERTGAGDAFSSTVAVALALGFPLSLALRWGPINSMSVVQYVGAREGLLTREKLEEYLKDAPDDYHPKEI</sequence>
<dbReference type="Gene3D" id="3.40.1190.20">
    <property type="match status" value="1"/>
</dbReference>
<dbReference type="AlphaFoldDB" id="A0A1G2G6E4"/>
<dbReference type="InterPro" id="IPR011611">
    <property type="entry name" value="PfkB_dom"/>
</dbReference>
<proteinExistence type="predicted"/>
<organism evidence="4 5">
    <name type="scientific">Candidatus Ryanbacteria bacterium RIFCSPHIGHO2_01_FULL_48_27</name>
    <dbReference type="NCBI Taxonomy" id="1802115"/>
    <lineage>
        <taxon>Bacteria</taxon>
        <taxon>Candidatus Ryaniibacteriota</taxon>
    </lineage>
</organism>
<dbReference type="GO" id="GO:0005829">
    <property type="term" value="C:cytosol"/>
    <property type="evidence" value="ECO:0007669"/>
    <property type="project" value="TreeGrafter"/>
</dbReference>